<dbReference type="PANTHER" id="PTHR12649">
    <property type="entry name" value="PEPTIDYL-TRNA HYDROLASE 2"/>
    <property type="match status" value="1"/>
</dbReference>
<dbReference type="CDD" id="cd02430">
    <property type="entry name" value="PTH2"/>
    <property type="match status" value="1"/>
</dbReference>
<dbReference type="OrthoDB" id="1733656at2759"/>
<dbReference type="Pfam" id="PF01981">
    <property type="entry name" value="PTH2"/>
    <property type="match status" value="1"/>
</dbReference>
<name>D2VAT8_NAEGR</name>
<dbReference type="InterPro" id="IPR002833">
    <property type="entry name" value="PTH2"/>
</dbReference>
<comment type="similarity">
    <text evidence="3">Belongs to the PTH2 family.</text>
</comment>
<comment type="catalytic activity">
    <reaction evidence="4">
        <text>an N-acyl-L-alpha-aminoacyl-tRNA + H2O = an N-acyl-L-amino acid + a tRNA + H(+)</text>
        <dbReference type="Rhea" id="RHEA:54448"/>
        <dbReference type="Rhea" id="RHEA-COMP:10123"/>
        <dbReference type="Rhea" id="RHEA-COMP:13883"/>
        <dbReference type="ChEBI" id="CHEBI:15377"/>
        <dbReference type="ChEBI" id="CHEBI:15378"/>
        <dbReference type="ChEBI" id="CHEBI:59874"/>
        <dbReference type="ChEBI" id="CHEBI:78442"/>
        <dbReference type="ChEBI" id="CHEBI:138191"/>
        <dbReference type="EC" id="3.1.1.29"/>
    </reaction>
</comment>
<dbReference type="GO" id="GO:0005829">
    <property type="term" value="C:cytosol"/>
    <property type="evidence" value="ECO:0007669"/>
    <property type="project" value="TreeGrafter"/>
</dbReference>
<evidence type="ECO:0000313" key="5">
    <source>
        <dbReference type="EMBL" id="EFC46138.1"/>
    </source>
</evidence>
<dbReference type="GO" id="GO:0004045">
    <property type="term" value="F:peptidyl-tRNA hydrolase activity"/>
    <property type="evidence" value="ECO:0007669"/>
    <property type="project" value="UniProtKB-EC"/>
</dbReference>
<evidence type="ECO:0000256" key="3">
    <source>
        <dbReference type="ARBA" id="ARBA00038050"/>
    </source>
</evidence>
<dbReference type="KEGG" id="ngr:NAEGRDRAFT_32641"/>
<dbReference type="SUPFAM" id="SSF102462">
    <property type="entry name" value="Peptidyl-tRNA hydrolase II"/>
    <property type="match status" value="1"/>
</dbReference>
<accession>D2VAT8</accession>
<dbReference type="STRING" id="5762.D2VAT8"/>
<dbReference type="GeneID" id="8859312"/>
<dbReference type="OMA" id="GHAAVEC"/>
<dbReference type="eggNOG" id="KOG3282">
    <property type="taxonomic scope" value="Eukaryota"/>
</dbReference>
<protein>
    <recommendedName>
        <fullName evidence="1">peptidyl-tRNA hydrolase</fullName>
        <ecNumber evidence="1">3.1.1.29</ecNumber>
    </recommendedName>
</protein>
<dbReference type="InterPro" id="IPR023476">
    <property type="entry name" value="Pep_tRNA_hydro_II_dom_sf"/>
</dbReference>
<dbReference type="InParanoid" id="D2VAT8"/>
<proteinExistence type="inferred from homology"/>
<dbReference type="Proteomes" id="UP000006671">
    <property type="component" value="Unassembled WGS sequence"/>
</dbReference>
<dbReference type="NCBIfam" id="TIGR00283">
    <property type="entry name" value="arch_pth2"/>
    <property type="match status" value="1"/>
</dbReference>
<dbReference type="FunCoup" id="D2VAT8">
    <property type="interactions" value="632"/>
</dbReference>
<evidence type="ECO:0000313" key="6">
    <source>
        <dbReference type="Proteomes" id="UP000006671"/>
    </source>
</evidence>
<evidence type="ECO:0000256" key="4">
    <source>
        <dbReference type="ARBA" id="ARBA00048707"/>
    </source>
</evidence>
<dbReference type="EMBL" id="GG738860">
    <property type="protein sequence ID" value="EFC46138.1"/>
    <property type="molecule type" value="Genomic_DNA"/>
</dbReference>
<evidence type="ECO:0000256" key="1">
    <source>
        <dbReference type="ARBA" id="ARBA00013260"/>
    </source>
</evidence>
<dbReference type="EC" id="3.1.1.29" evidence="1"/>
<dbReference type="RefSeq" id="XP_002678882.1">
    <property type="nucleotide sequence ID" value="XM_002678836.1"/>
</dbReference>
<organism evidence="6">
    <name type="scientific">Naegleria gruberi</name>
    <name type="common">Amoeba</name>
    <dbReference type="NCBI Taxonomy" id="5762"/>
    <lineage>
        <taxon>Eukaryota</taxon>
        <taxon>Discoba</taxon>
        <taxon>Heterolobosea</taxon>
        <taxon>Tetramitia</taxon>
        <taxon>Eutetramitia</taxon>
        <taxon>Vahlkampfiidae</taxon>
        <taxon>Naegleria</taxon>
    </lineage>
</organism>
<dbReference type="Gene3D" id="3.40.1490.10">
    <property type="entry name" value="Bit1"/>
    <property type="match status" value="1"/>
</dbReference>
<dbReference type="PANTHER" id="PTHR12649:SF11">
    <property type="entry name" value="PEPTIDYL-TRNA HYDROLASE 2, MITOCHONDRIAL"/>
    <property type="match status" value="1"/>
</dbReference>
<reference evidence="5 6" key="1">
    <citation type="journal article" date="2010" name="Cell">
        <title>The genome of Naegleria gruberi illuminates early eukaryotic versatility.</title>
        <authorList>
            <person name="Fritz-Laylin L.K."/>
            <person name="Prochnik S.E."/>
            <person name="Ginger M.L."/>
            <person name="Dacks J.B."/>
            <person name="Carpenter M.L."/>
            <person name="Field M.C."/>
            <person name="Kuo A."/>
            <person name="Paredez A."/>
            <person name="Chapman J."/>
            <person name="Pham J."/>
            <person name="Shu S."/>
            <person name="Neupane R."/>
            <person name="Cipriano M."/>
            <person name="Mancuso J."/>
            <person name="Tu H."/>
            <person name="Salamov A."/>
            <person name="Lindquist E."/>
            <person name="Shapiro H."/>
            <person name="Lucas S."/>
            <person name="Grigoriev I.V."/>
            <person name="Cande W.Z."/>
            <person name="Fulton C."/>
            <person name="Rokhsar D.S."/>
            <person name="Dawson S.C."/>
        </authorList>
    </citation>
    <scope>NUCLEOTIDE SEQUENCE [LARGE SCALE GENOMIC DNA]</scope>
    <source>
        <strain evidence="5 6">NEG-M</strain>
    </source>
</reference>
<evidence type="ECO:0000256" key="2">
    <source>
        <dbReference type="ARBA" id="ARBA00022801"/>
    </source>
</evidence>
<dbReference type="AlphaFoldDB" id="D2VAT8"/>
<dbReference type="FunFam" id="3.40.1490.10:FF:000001">
    <property type="entry name" value="Peptidyl-tRNA hydrolase 2"/>
    <property type="match status" value="1"/>
</dbReference>
<keyword evidence="2" id="KW-0378">Hydrolase</keyword>
<dbReference type="VEuPathDB" id="AmoebaDB:NAEGRDRAFT_32641"/>
<sequence>MKSFPTSKAYKMVFVVRNDLNMGKGKIAAQCCHAAPTQITNQDMQQWKQYLHDWEVTAEAKICLKADSDKELDNLFQKCLQQRLNCYLVVDAGRTQIEAGSKTVLGIGPAPVELIDTVTKHLKLL</sequence>
<gene>
    <name evidence="5" type="ORF">NAEGRDRAFT_32641</name>
</gene>
<keyword evidence="6" id="KW-1185">Reference proteome</keyword>